<proteinExistence type="predicted"/>
<dbReference type="Proteomes" id="UP001152798">
    <property type="component" value="Chromosome 6"/>
</dbReference>
<dbReference type="PANTHER" id="PTHR14374">
    <property type="entry name" value="FOIE GRAS"/>
    <property type="match status" value="1"/>
</dbReference>
<dbReference type="Pfam" id="PF11817">
    <property type="entry name" value="Foie-gras_1"/>
    <property type="match status" value="1"/>
</dbReference>
<gene>
    <name evidence="3" type="ORF">NEZAVI_LOCUS13998</name>
</gene>
<reference evidence="3" key="1">
    <citation type="submission" date="2022-01" db="EMBL/GenBank/DDBJ databases">
        <authorList>
            <person name="King R."/>
        </authorList>
    </citation>
    <scope>NUCLEOTIDE SEQUENCE</scope>
</reference>
<keyword evidence="4" id="KW-1185">Reference proteome</keyword>
<dbReference type="InterPro" id="IPR012880">
    <property type="entry name" value="Gryzun"/>
</dbReference>
<evidence type="ECO:0000259" key="2">
    <source>
        <dbReference type="Pfam" id="PF11817"/>
    </source>
</evidence>
<dbReference type="AlphaFoldDB" id="A0A9P0HNE2"/>
<dbReference type="Pfam" id="PF07919">
    <property type="entry name" value="Gryzun"/>
    <property type="match status" value="1"/>
</dbReference>
<dbReference type="PANTHER" id="PTHR14374:SF0">
    <property type="entry name" value="TRAFFICKING PROTEIN PARTICLE COMPLEX SUBUNIT 11"/>
    <property type="match status" value="1"/>
</dbReference>
<dbReference type="GO" id="GO:0005737">
    <property type="term" value="C:cytoplasm"/>
    <property type="evidence" value="ECO:0007669"/>
    <property type="project" value="TreeGrafter"/>
</dbReference>
<evidence type="ECO:0000313" key="3">
    <source>
        <dbReference type="EMBL" id="CAH1405943.1"/>
    </source>
</evidence>
<feature type="domain" description="Trafficking protein particle complex subunit 11" evidence="2">
    <location>
        <begin position="268"/>
        <end position="517"/>
    </location>
</feature>
<feature type="domain" description="Gryzun putative trafficking through Golgi" evidence="1">
    <location>
        <begin position="939"/>
        <end position="1047"/>
    </location>
</feature>
<sequence>MSYVNKEFEFPAELLVHPQALIGVIGLDTLNNALHKATWDAMCNHRRSERSPVQFKFFPPTHEFPKPKAKKAAYELHIPKGILKRNWMHKHLTQIPAVIVIFYDLDWDDPDWEEKKSECVSRVRSIRSSLEGRNCKICLVLIQKTAPLPSGEDVLGTERANALYQAAELGYKALFILPHTEHLLGYTSNLEKAFYDLAVSYYQMEMRSVKSHRENMNKTTHQYLYVRHQFKLGFFSELKQDLNSAHAYYSEAYSNLLEVRLSDTNEFEVKTVAGYIDYKVCRVLFCQNKPRDAISHFKAHIEHYKQKRGHAHLLFQHFAWLSKQYSIFADLFDEMIHQGLPAAQTQHPGFYYHQAAKYAIQRKEFALQLCSGVTAYPEPDPLVGWDRLEYYGQRAWRPCKLSAEPLDPDMERLGIIALQFVERATDISSLIIGLLGSAISQFKTYRCFRMRRRLIVQMGEEYFNSREYGKALTLVMHMLYDYRQEQWYLIGDKLLKSGLASSYLTASVTDYIQLCVEGIGRFNKISEASRIMNNLIKVVQGQVPDKEPDIPYDEEAKAKHLWLTAKSSSPVFVDMSLFPPPIQLKAVIEKHEYDSIVIKIVIRSILPEEFQFDCLKLCVTCATQAREHVVARNEDLLFKNGEELKEFSTTLTPQPQDIGKTLQITSVLLNIGNLEGRCAVLKFTGLGTDPTTLTPELSFFKLHQDIEKEFCKIKPCLTCVVSRRSAEIDMVIDAEPPAIFNEWYPIRVRLKSRETSTATEAVFSFGISQGNDCEVEDIETREHLSLPLTFSFGDIEPGATFEKGFIMKISSMESRTVDIKVSYNVDGNACLIESNFKIDVIEGFTTSIKYLGLLRFEPLDNLYEREAFNAELVYNAQSMVPITIHSSYINISPWLKLIDDYYDSFKGLCMRKDEVAQNVVSLLPIPGIPKSEELGEIVLVWAREGENATTETKIKLPPIEINETPLTVVMKTGPSLGTYVTLLPVTYTLTNHSHSLITLSLVVEASPSFMFAGHKQMVLYLQPKSSKDLRYCLYPLYCGVLALPKLKLSQIGDNPSLPNLTALLDRTLHSTMYIMPKAKGQPEEENLPTPAIT</sequence>
<accession>A0A9P0HNE2</accession>
<dbReference type="InterPro" id="IPR021773">
    <property type="entry name" value="TPC11"/>
</dbReference>
<dbReference type="OrthoDB" id="6278596at2759"/>
<dbReference type="EMBL" id="OV725082">
    <property type="protein sequence ID" value="CAH1405943.1"/>
    <property type="molecule type" value="Genomic_DNA"/>
</dbReference>
<organism evidence="3 4">
    <name type="scientific">Nezara viridula</name>
    <name type="common">Southern green stink bug</name>
    <name type="synonym">Cimex viridulus</name>
    <dbReference type="NCBI Taxonomy" id="85310"/>
    <lineage>
        <taxon>Eukaryota</taxon>
        <taxon>Metazoa</taxon>
        <taxon>Ecdysozoa</taxon>
        <taxon>Arthropoda</taxon>
        <taxon>Hexapoda</taxon>
        <taxon>Insecta</taxon>
        <taxon>Pterygota</taxon>
        <taxon>Neoptera</taxon>
        <taxon>Paraneoptera</taxon>
        <taxon>Hemiptera</taxon>
        <taxon>Heteroptera</taxon>
        <taxon>Panheteroptera</taxon>
        <taxon>Pentatomomorpha</taxon>
        <taxon>Pentatomoidea</taxon>
        <taxon>Pentatomidae</taxon>
        <taxon>Pentatominae</taxon>
        <taxon>Nezara</taxon>
    </lineage>
</organism>
<protein>
    <recommendedName>
        <fullName evidence="5">Trafficking protein particle complex subunit 11</fullName>
    </recommendedName>
</protein>
<evidence type="ECO:0008006" key="5">
    <source>
        <dbReference type="Google" id="ProtNLM"/>
    </source>
</evidence>
<evidence type="ECO:0000259" key="1">
    <source>
        <dbReference type="Pfam" id="PF07919"/>
    </source>
</evidence>
<name>A0A9P0HNE2_NEZVI</name>
<evidence type="ECO:0000313" key="4">
    <source>
        <dbReference type="Proteomes" id="UP001152798"/>
    </source>
</evidence>